<reference evidence="1" key="1">
    <citation type="submission" date="2021-04" db="EMBL/GenBank/DDBJ databases">
        <authorList>
            <person name="Rodrigo-Torres L."/>
            <person name="Arahal R. D."/>
            <person name="Lucena T."/>
        </authorList>
    </citation>
    <scope>NUCLEOTIDE SEQUENCE</scope>
    <source>
        <strain evidence="1">AS29M-1</strain>
    </source>
</reference>
<dbReference type="AlphaFoldDB" id="A0A916JLB0"/>
<dbReference type="KEGG" id="ptan:CRYO30217_00724"/>
<keyword evidence="2" id="KW-1185">Reference proteome</keyword>
<protein>
    <submittedName>
        <fullName evidence="1">Uncharacterized protein</fullName>
    </submittedName>
</protein>
<evidence type="ECO:0000313" key="2">
    <source>
        <dbReference type="Proteomes" id="UP000683507"/>
    </source>
</evidence>
<accession>A0A916JLB0</accession>
<gene>
    <name evidence="1" type="ORF">CRYO30217_00724</name>
</gene>
<name>A0A916JLB0_9FLAO</name>
<sequence>MRWTCVILSLGLIILLGCRKKEAPLSWNSGYMVPLVHGSLGIEDLIPDTLVSVDVDSSILLRYEGELLNLDLTEILTIPDTVMRDTFLVPFPSQVNLSPGQVFINIPEEQELALQGVSLSQAKLFSGTVDYQLESTVQGDVTYTYEIPSATDWMGNIFRKTITVPAASSGSVSLQTGSFSLDGYYLDMQGQSGVEYNKVLTTINCKIAESNSSDVSVSSSDKIIVANEFKDVVIEEAEGYFGQHTISTGLNFATFSGFSKWVSGSIDIEDLELNLTLKNGLGIDAFLRINQLLSQGVNSTVSLSHSIIGELITLSRASRYYDSIVPSVYETHLNASNSNVDNFLESLPQEVEYDIEVEVNPLGNVSGYNDFYDMDAPIGVFLDASMPLSLIANNLTLQDTLTIDLSGAASVNEVTLLLEIMNGLPLQANVEIGVLDANDKVVSRIFSPNVVPSALVGSDGKVSSSSSSEHEVLIDSQDMSRIRENGRLLLTVVFDSPGNQHVKIYNSYRLAYSVKADASITITTGDD</sequence>
<dbReference type="EMBL" id="OU015584">
    <property type="protein sequence ID" value="CAG5078625.1"/>
    <property type="molecule type" value="Genomic_DNA"/>
</dbReference>
<dbReference type="RefSeq" id="WP_258540951.1">
    <property type="nucleotide sequence ID" value="NZ_OU015584.1"/>
</dbReference>
<proteinExistence type="predicted"/>
<evidence type="ECO:0000313" key="1">
    <source>
        <dbReference type="EMBL" id="CAG5078625.1"/>
    </source>
</evidence>
<dbReference type="Proteomes" id="UP000683507">
    <property type="component" value="Chromosome"/>
</dbReference>
<organism evidence="1 2">
    <name type="scientific">Parvicella tangerina</name>
    <dbReference type="NCBI Taxonomy" id="2829795"/>
    <lineage>
        <taxon>Bacteria</taxon>
        <taxon>Pseudomonadati</taxon>
        <taxon>Bacteroidota</taxon>
        <taxon>Flavobacteriia</taxon>
        <taxon>Flavobacteriales</taxon>
        <taxon>Parvicellaceae</taxon>
        <taxon>Parvicella</taxon>
    </lineage>
</organism>
<dbReference type="PROSITE" id="PS51257">
    <property type="entry name" value="PROKAR_LIPOPROTEIN"/>
    <property type="match status" value="1"/>
</dbReference>